<evidence type="ECO:0000256" key="3">
    <source>
        <dbReference type="ARBA" id="ARBA00008061"/>
    </source>
</evidence>
<keyword evidence="13" id="KW-1133">Transmembrane helix</keyword>
<proteinExistence type="inferred from homology"/>
<dbReference type="InterPro" id="IPR015340">
    <property type="entry name" value="A_amylase_C_dom"/>
</dbReference>
<dbReference type="Pfam" id="PF09260">
    <property type="entry name" value="A_amylase_dom_C"/>
    <property type="match status" value="1"/>
</dbReference>
<evidence type="ECO:0000256" key="13">
    <source>
        <dbReference type="SAM" id="Phobius"/>
    </source>
</evidence>
<dbReference type="Gene3D" id="2.60.40.1180">
    <property type="entry name" value="Golgi alpha-mannosidase II"/>
    <property type="match status" value="1"/>
</dbReference>
<evidence type="ECO:0000256" key="7">
    <source>
        <dbReference type="ARBA" id="ARBA00022801"/>
    </source>
</evidence>
<name>A0ABQ8VZK1_9AGAR</name>
<evidence type="ECO:0000256" key="2">
    <source>
        <dbReference type="ARBA" id="ARBA00001913"/>
    </source>
</evidence>
<keyword evidence="8" id="KW-0106">Calcium</keyword>
<comment type="catalytic activity">
    <reaction evidence="1">
        <text>Endohydrolysis of (1-&gt;4)-alpha-D-glucosidic linkages in polysaccharides containing three or more (1-&gt;4)-alpha-linked D-glucose units.</text>
        <dbReference type="EC" id="3.2.1.1"/>
    </reaction>
</comment>
<feature type="domain" description="Glycosyl hydrolase family 13 catalytic" evidence="14">
    <location>
        <begin position="71"/>
        <end position="428"/>
    </location>
</feature>
<evidence type="ECO:0000256" key="12">
    <source>
        <dbReference type="ARBA" id="ARBA00023295"/>
    </source>
</evidence>
<feature type="transmembrane region" description="Helical" evidence="13">
    <location>
        <begin position="31"/>
        <end position="53"/>
    </location>
</feature>
<evidence type="ECO:0000256" key="4">
    <source>
        <dbReference type="ARBA" id="ARBA00012595"/>
    </source>
</evidence>
<protein>
    <recommendedName>
        <fullName evidence="4">alpha-amylase</fullName>
        <ecNumber evidence="4">3.2.1.1</ecNumber>
    </recommendedName>
</protein>
<evidence type="ECO:0000313" key="15">
    <source>
        <dbReference type="EMBL" id="KAJ4501740.1"/>
    </source>
</evidence>
<evidence type="ECO:0000256" key="8">
    <source>
        <dbReference type="ARBA" id="ARBA00022837"/>
    </source>
</evidence>
<dbReference type="PANTHER" id="PTHR10357">
    <property type="entry name" value="ALPHA-AMYLASE FAMILY MEMBER"/>
    <property type="match status" value="1"/>
</dbReference>
<evidence type="ECO:0000256" key="11">
    <source>
        <dbReference type="ARBA" id="ARBA00023277"/>
    </source>
</evidence>
<organism evidence="15 16">
    <name type="scientific">Lentinula lateritia</name>
    <dbReference type="NCBI Taxonomy" id="40482"/>
    <lineage>
        <taxon>Eukaryota</taxon>
        <taxon>Fungi</taxon>
        <taxon>Dikarya</taxon>
        <taxon>Basidiomycota</taxon>
        <taxon>Agaricomycotina</taxon>
        <taxon>Agaricomycetes</taxon>
        <taxon>Agaricomycetidae</taxon>
        <taxon>Agaricales</taxon>
        <taxon>Marasmiineae</taxon>
        <taxon>Omphalotaceae</taxon>
        <taxon>Lentinula</taxon>
    </lineage>
</organism>
<keyword evidence="6" id="KW-0732">Signal</keyword>
<dbReference type="PIRSF" id="PIRSF001024">
    <property type="entry name" value="Alph-amyl_fung"/>
    <property type="match status" value="1"/>
</dbReference>
<dbReference type="InterPro" id="IPR017853">
    <property type="entry name" value="GH"/>
</dbReference>
<evidence type="ECO:0000313" key="16">
    <source>
        <dbReference type="Proteomes" id="UP001150217"/>
    </source>
</evidence>
<evidence type="ECO:0000256" key="1">
    <source>
        <dbReference type="ARBA" id="ARBA00000548"/>
    </source>
</evidence>
<dbReference type="GO" id="GO:0016787">
    <property type="term" value="F:hydrolase activity"/>
    <property type="evidence" value="ECO:0007669"/>
    <property type="project" value="UniProtKB-KW"/>
</dbReference>
<keyword evidence="13" id="KW-0812">Transmembrane</keyword>
<dbReference type="Pfam" id="PF00128">
    <property type="entry name" value="Alpha-amylase"/>
    <property type="match status" value="1"/>
</dbReference>
<evidence type="ECO:0000256" key="5">
    <source>
        <dbReference type="ARBA" id="ARBA00022723"/>
    </source>
</evidence>
<evidence type="ECO:0000256" key="6">
    <source>
        <dbReference type="ARBA" id="ARBA00022729"/>
    </source>
</evidence>
<dbReference type="CDD" id="cd11319">
    <property type="entry name" value="AmyAc_euk_AmyA"/>
    <property type="match status" value="1"/>
</dbReference>
<dbReference type="Gene3D" id="3.20.20.80">
    <property type="entry name" value="Glycosidases"/>
    <property type="match status" value="1"/>
</dbReference>
<comment type="similarity">
    <text evidence="3">Belongs to the glycosyl hydrolase 13 family.</text>
</comment>
<keyword evidence="10" id="KW-0325">Glycoprotein</keyword>
<comment type="cofactor">
    <cofactor evidence="2">
        <name>Ca(2+)</name>
        <dbReference type="ChEBI" id="CHEBI:29108"/>
    </cofactor>
</comment>
<dbReference type="Proteomes" id="UP001150217">
    <property type="component" value="Unassembled WGS sequence"/>
</dbReference>
<gene>
    <name evidence="15" type="ORF">C8R41DRAFT_805645</name>
</gene>
<dbReference type="EC" id="3.2.1.1" evidence="4"/>
<evidence type="ECO:0000259" key="14">
    <source>
        <dbReference type="SMART" id="SM00642"/>
    </source>
</evidence>
<dbReference type="SUPFAM" id="SSF51445">
    <property type="entry name" value="(Trans)glycosidases"/>
    <property type="match status" value="1"/>
</dbReference>
<sequence>MFWPPEPNSKQFHLLQLPGISPSFRSFSCPLLILASAAMFALILWFLFTTFLLQHAQAASAAQWRDRSIYQVLIDRYALPNGSDPTLCKPSEQTWCGGTWNTLRGNLDYIQDAGFTAVWISPVQQNWQGERTPYGDAYHGYWIQDSTQLNDKFGTPDDLLALSKEIHQRDMYLMVDVVVNDVMALSTNPDYSIYMFKDASYYHTYCPVDYSNTTSEQLCWLGDLNVTLPDLDTTNPTVISQYGSWISELVQTYSIDGLRIDAAKHVDADFWPTFCGTEGASGIFCMGEVFGGLDVEDAAEWQGPLDSVLNYPMYTALTQAFQIPGSLNISALTDTISQSKKLYKDTTVLGNFLENQDLPRWASSSVDVQTLYNAMAFNFMSDGIPIVYYGQEQYFSGAGDPLNREPLWPSNYTKTDAYKFIQTLNQFRNYLVNSTANTSTPWTTAETQVLTASQYGIAILKGDVITVLTNVGSPAQNNTHIAVATPYDRNTALTNIITCEQWVVGSQGYIDVEYTLGGQAVILHPSTILAENKSPVCAGLVQTSQGMDDESATLSNAAFSIVRSNFLWALDSVVIVTSLSMVLCWWWS</sequence>
<dbReference type="SUPFAM" id="SSF51011">
    <property type="entry name" value="Glycosyl hydrolase domain"/>
    <property type="match status" value="1"/>
</dbReference>
<evidence type="ECO:0000256" key="9">
    <source>
        <dbReference type="ARBA" id="ARBA00023157"/>
    </source>
</evidence>
<reference evidence="15" key="1">
    <citation type="submission" date="2022-08" db="EMBL/GenBank/DDBJ databases">
        <title>A Global Phylogenomic Analysis of the Shiitake Genus Lentinula.</title>
        <authorList>
            <consortium name="DOE Joint Genome Institute"/>
            <person name="Sierra-Patev S."/>
            <person name="Min B."/>
            <person name="Naranjo-Ortiz M."/>
            <person name="Looney B."/>
            <person name="Konkel Z."/>
            <person name="Slot J.C."/>
            <person name="Sakamoto Y."/>
            <person name="Steenwyk J.L."/>
            <person name="Rokas A."/>
            <person name="Carro J."/>
            <person name="Camarero S."/>
            <person name="Ferreira P."/>
            <person name="Molpeceres G."/>
            <person name="Ruiz-Duenas F.J."/>
            <person name="Serrano A."/>
            <person name="Henrissat B."/>
            <person name="Drula E."/>
            <person name="Hughes K.W."/>
            <person name="Mata J.L."/>
            <person name="Ishikawa N.K."/>
            <person name="Vargas-Isla R."/>
            <person name="Ushijima S."/>
            <person name="Smith C.A."/>
            <person name="Ahrendt S."/>
            <person name="Andreopoulos W."/>
            <person name="He G."/>
            <person name="Labutti K."/>
            <person name="Lipzen A."/>
            <person name="Ng V."/>
            <person name="Riley R."/>
            <person name="Sandor L."/>
            <person name="Barry K."/>
            <person name="Martinez A.T."/>
            <person name="Xiao Y."/>
            <person name="Gibbons J.G."/>
            <person name="Terashima K."/>
            <person name="Grigoriev I.V."/>
            <person name="Hibbett D.S."/>
        </authorList>
    </citation>
    <scope>NUCLEOTIDE SEQUENCE</scope>
    <source>
        <strain evidence="15">RHP3577 ss4</strain>
    </source>
</reference>
<keyword evidence="11" id="KW-0119">Carbohydrate metabolism</keyword>
<comment type="caution">
    <text evidence="15">The sequence shown here is derived from an EMBL/GenBank/DDBJ whole genome shotgun (WGS) entry which is preliminary data.</text>
</comment>
<dbReference type="SMART" id="SM00642">
    <property type="entry name" value="Aamy"/>
    <property type="match status" value="1"/>
</dbReference>
<keyword evidence="12" id="KW-0326">Glycosidase</keyword>
<feature type="transmembrane region" description="Helical" evidence="13">
    <location>
        <begin position="566"/>
        <end position="587"/>
    </location>
</feature>
<keyword evidence="7 15" id="KW-0378">Hydrolase</keyword>
<dbReference type="EMBL" id="JANVFT010000001">
    <property type="protein sequence ID" value="KAJ4501740.1"/>
    <property type="molecule type" value="Genomic_DNA"/>
</dbReference>
<keyword evidence="13" id="KW-0472">Membrane</keyword>
<keyword evidence="16" id="KW-1185">Reference proteome</keyword>
<dbReference type="InterPro" id="IPR006047">
    <property type="entry name" value="GH13_cat_dom"/>
</dbReference>
<accession>A0ABQ8VZK1</accession>
<keyword evidence="9" id="KW-1015">Disulfide bond</keyword>
<dbReference type="InterPro" id="IPR013777">
    <property type="entry name" value="A-amylase-like"/>
</dbReference>
<dbReference type="PANTHER" id="PTHR10357:SF215">
    <property type="entry name" value="ALPHA-AMYLASE 1"/>
    <property type="match status" value="1"/>
</dbReference>
<evidence type="ECO:0000256" key="10">
    <source>
        <dbReference type="ARBA" id="ARBA00023180"/>
    </source>
</evidence>
<dbReference type="InterPro" id="IPR013780">
    <property type="entry name" value="Glyco_hydro_b"/>
</dbReference>
<keyword evidence="5" id="KW-0479">Metal-binding</keyword>